<keyword evidence="2" id="KW-1185">Reference proteome</keyword>
<reference evidence="1 2" key="1">
    <citation type="submission" date="2019-05" db="EMBL/GenBank/DDBJ databases">
        <title>Another draft genome of Portunus trituberculatus and its Hox gene families provides insights of decapod evolution.</title>
        <authorList>
            <person name="Jeong J.-H."/>
            <person name="Song I."/>
            <person name="Kim S."/>
            <person name="Choi T."/>
            <person name="Kim D."/>
            <person name="Ryu S."/>
            <person name="Kim W."/>
        </authorList>
    </citation>
    <scope>NUCLEOTIDE SEQUENCE [LARGE SCALE GENOMIC DNA]</scope>
    <source>
        <tissue evidence="1">Muscle</tissue>
    </source>
</reference>
<proteinExistence type="predicted"/>
<evidence type="ECO:0000313" key="1">
    <source>
        <dbReference type="EMBL" id="MPC83839.1"/>
    </source>
</evidence>
<protein>
    <submittedName>
        <fullName evidence="1">Uncharacterized protein</fullName>
    </submittedName>
</protein>
<sequence length="74" mass="7924">MGSAVQLLPISGAGNFIYSGTHIRAPIAVVQWDRVCFVGPRIFKRTGSNPGHGLRLGRAFARGNSSQMPKLKSS</sequence>
<name>A0A5B7IP53_PORTR</name>
<comment type="caution">
    <text evidence="1">The sequence shown here is derived from an EMBL/GenBank/DDBJ whole genome shotgun (WGS) entry which is preliminary data.</text>
</comment>
<dbReference type="EMBL" id="VSRR010063658">
    <property type="protein sequence ID" value="MPC83839.1"/>
    <property type="molecule type" value="Genomic_DNA"/>
</dbReference>
<organism evidence="1 2">
    <name type="scientific">Portunus trituberculatus</name>
    <name type="common">Swimming crab</name>
    <name type="synonym">Neptunus trituberculatus</name>
    <dbReference type="NCBI Taxonomy" id="210409"/>
    <lineage>
        <taxon>Eukaryota</taxon>
        <taxon>Metazoa</taxon>
        <taxon>Ecdysozoa</taxon>
        <taxon>Arthropoda</taxon>
        <taxon>Crustacea</taxon>
        <taxon>Multicrustacea</taxon>
        <taxon>Malacostraca</taxon>
        <taxon>Eumalacostraca</taxon>
        <taxon>Eucarida</taxon>
        <taxon>Decapoda</taxon>
        <taxon>Pleocyemata</taxon>
        <taxon>Brachyura</taxon>
        <taxon>Eubrachyura</taxon>
        <taxon>Portunoidea</taxon>
        <taxon>Portunidae</taxon>
        <taxon>Portuninae</taxon>
        <taxon>Portunus</taxon>
    </lineage>
</organism>
<dbReference type="Proteomes" id="UP000324222">
    <property type="component" value="Unassembled WGS sequence"/>
</dbReference>
<gene>
    <name evidence="1" type="ORF">E2C01_078558</name>
</gene>
<dbReference type="AlphaFoldDB" id="A0A5B7IP53"/>
<evidence type="ECO:0000313" key="2">
    <source>
        <dbReference type="Proteomes" id="UP000324222"/>
    </source>
</evidence>
<accession>A0A5B7IP53</accession>